<proteinExistence type="predicted"/>
<reference evidence="2" key="2">
    <citation type="submission" date="2023-06" db="EMBL/GenBank/DDBJ databases">
        <title>Identification and characterization of horizontal gene transfer across gut microbiota members of farm animals based on homology search.</title>
        <authorList>
            <person name="Zeman M."/>
            <person name="Kubasova T."/>
            <person name="Jahodarova E."/>
            <person name="Nykrynova M."/>
            <person name="Rychlik I."/>
        </authorList>
    </citation>
    <scope>NUCLEOTIDE SEQUENCE [LARGE SCALE GENOMIC DNA]</scope>
    <source>
        <strain evidence="2">105_WCHN</strain>
    </source>
</reference>
<dbReference type="SUPFAM" id="SSF141571">
    <property type="entry name" value="Pentapeptide repeat-like"/>
    <property type="match status" value="1"/>
</dbReference>
<dbReference type="Proteomes" id="UP001529423">
    <property type="component" value="Unassembled WGS sequence"/>
</dbReference>
<dbReference type="InterPro" id="IPR051082">
    <property type="entry name" value="Pentapeptide-BTB/POZ_domain"/>
</dbReference>
<dbReference type="EMBL" id="JAUDEO010000018">
    <property type="protein sequence ID" value="MDM8333793.1"/>
    <property type="molecule type" value="Genomic_DNA"/>
</dbReference>
<dbReference type="Pfam" id="PF13599">
    <property type="entry name" value="Pentapeptide_4"/>
    <property type="match status" value="1"/>
</dbReference>
<dbReference type="RefSeq" id="WP_289559855.1">
    <property type="nucleotide sequence ID" value="NZ_JAUDEO010000018.1"/>
</dbReference>
<organism evidence="1 2">
    <name type="scientific">Limosilactobacillus panis</name>
    <dbReference type="NCBI Taxonomy" id="47493"/>
    <lineage>
        <taxon>Bacteria</taxon>
        <taxon>Bacillati</taxon>
        <taxon>Bacillota</taxon>
        <taxon>Bacilli</taxon>
        <taxon>Lactobacillales</taxon>
        <taxon>Lactobacillaceae</taxon>
        <taxon>Limosilactobacillus</taxon>
    </lineage>
</organism>
<accession>A0ABT7VM36</accession>
<keyword evidence="2" id="KW-1185">Reference proteome</keyword>
<evidence type="ECO:0000313" key="2">
    <source>
        <dbReference type="Proteomes" id="UP001529423"/>
    </source>
</evidence>
<dbReference type="Pfam" id="PF19062">
    <property type="entry name" value="DUF5758"/>
    <property type="match status" value="1"/>
</dbReference>
<dbReference type="PANTHER" id="PTHR14136">
    <property type="entry name" value="BTB_POZ DOMAIN-CONTAINING PROTEIN KCTD9"/>
    <property type="match status" value="1"/>
</dbReference>
<reference evidence="1 2" key="3">
    <citation type="submission" date="2023-06" db="EMBL/GenBank/DDBJ databases">
        <authorList>
            <person name="Zeman M."/>
            <person name="Kubasova T."/>
            <person name="Jahodarova E."/>
            <person name="Nykrynova M."/>
            <person name="Rychlik I."/>
        </authorList>
    </citation>
    <scope>NUCLEOTIDE SEQUENCE [LARGE SCALE GENOMIC DNA]</scope>
    <source>
        <strain evidence="1 2">105_WCHN</strain>
    </source>
</reference>
<evidence type="ECO:0000313" key="1">
    <source>
        <dbReference type="EMBL" id="MDM8333793.1"/>
    </source>
</evidence>
<dbReference type="Gene3D" id="2.160.20.80">
    <property type="entry name" value="E3 ubiquitin-protein ligase SopA"/>
    <property type="match status" value="1"/>
</dbReference>
<comment type="caution">
    <text evidence="1">The sequence shown here is derived from an EMBL/GenBank/DDBJ whole genome shotgun (WGS) entry which is preliminary data.</text>
</comment>
<dbReference type="InterPro" id="IPR043919">
    <property type="entry name" value="DUF5758"/>
</dbReference>
<dbReference type="InterPro" id="IPR001646">
    <property type="entry name" value="5peptide_repeat"/>
</dbReference>
<dbReference type="PANTHER" id="PTHR14136:SF17">
    <property type="entry name" value="BTB_POZ DOMAIN-CONTAINING PROTEIN KCTD9"/>
    <property type="match status" value="1"/>
</dbReference>
<gene>
    <name evidence="1" type="ORF">QUW46_04280</name>
</gene>
<protein>
    <submittedName>
        <fullName evidence="1">Pentapeptide repeat-containing protein</fullName>
    </submittedName>
</protein>
<name>A0ABT7VM36_9LACO</name>
<reference evidence="1 2" key="1">
    <citation type="submission" date="2023-06" db="EMBL/GenBank/DDBJ databases">
        <title>Identification and characterization of horizontal gene transfer across gut microbiota members of farm animals based on homology search.</title>
        <authorList>
            <person name="Schwarzerova J."/>
            <person name="Nykrynova M."/>
            <person name="Jureckova K."/>
            <person name="Cejkova D."/>
            <person name="Rychlik I."/>
        </authorList>
    </citation>
    <scope>NUCLEOTIDE SEQUENCE [LARGE SCALE GENOMIC DNA]</scope>
    <source>
        <strain evidence="1 2">105_WCHN</strain>
    </source>
</reference>
<sequence>MMRQINGNQLKQLIKGRPANKRLTVSECYLADCDLSGWDLSNIDFSLTAFQGVILNHVNFSNSSLENARLDGCPLRQVTFINANLRCTSLRRCDLTGSNLSGVDLYGAVLEQANLAGIKTDEHTKWFRLHCPATGPFVAFKKCFNDRIVQLLVPADAKRTSATRPSCRCNKAKVLKITNFAQTEEYDEAWSLVDEHFVYRRGQWVTVDNFNNDRWYDSTTGIHFWMTREEAMAY</sequence>